<feature type="non-terminal residue" evidence="1">
    <location>
        <position position="1"/>
    </location>
</feature>
<organism evidence="1 2">
    <name type="scientific">Taxus chinensis</name>
    <name type="common">Chinese yew</name>
    <name type="synonym">Taxus wallichiana var. chinensis</name>
    <dbReference type="NCBI Taxonomy" id="29808"/>
    <lineage>
        <taxon>Eukaryota</taxon>
        <taxon>Viridiplantae</taxon>
        <taxon>Streptophyta</taxon>
        <taxon>Embryophyta</taxon>
        <taxon>Tracheophyta</taxon>
        <taxon>Spermatophyta</taxon>
        <taxon>Pinopsida</taxon>
        <taxon>Pinidae</taxon>
        <taxon>Conifers II</taxon>
        <taxon>Cupressales</taxon>
        <taxon>Taxaceae</taxon>
        <taxon>Taxus</taxon>
    </lineage>
</organism>
<feature type="non-terminal residue" evidence="1">
    <location>
        <position position="64"/>
    </location>
</feature>
<dbReference type="Proteomes" id="UP000824469">
    <property type="component" value="Unassembled WGS sequence"/>
</dbReference>
<proteinExistence type="predicted"/>
<evidence type="ECO:0000313" key="2">
    <source>
        <dbReference type="Proteomes" id="UP000824469"/>
    </source>
</evidence>
<dbReference type="AlphaFoldDB" id="A0AA38LK93"/>
<evidence type="ECO:0000313" key="1">
    <source>
        <dbReference type="EMBL" id="KAH9327873.1"/>
    </source>
</evidence>
<dbReference type="EMBL" id="JAHRHJ020000002">
    <property type="protein sequence ID" value="KAH9327873.1"/>
    <property type="molecule type" value="Genomic_DNA"/>
</dbReference>
<reference evidence="1 2" key="1">
    <citation type="journal article" date="2021" name="Nat. Plants">
        <title>The Taxus genome provides insights into paclitaxel biosynthesis.</title>
        <authorList>
            <person name="Xiong X."/>
            <person name="Gou J."/>
            <person name="Liao Q."/>
            <person name="Li Y."/>
            <person name="Zhou Q."/>
            <person name="Bi G."/>
            <person name="Li C."/>
            <person name="Du R."/>
            <person name="Wang X."/>
            <person name="Sun T."/>
            <person name="Guo L."/>
            <person name="Liang H."/>
            <person name="Lu P."/>
            <person name="Wu Y."/>
            <person name="Zhang Z."/>
            <person name="Ro D.K."/>
            <person name="Shang Y."/>
            <person name="Huang S."/>
            <person name="Yan J."/>
        </authorList>
    </citation>
    <scope>NUCLEOTIDE SEQUENCE [LARGE SCALE GENOMIC DNA]</scope>
    <source>
        <strain evidence="1">Ta-2019</strain>
    </source>
</reference>
<gene>
    <name evidence="1" type="ORF">KI387_044365</name>
</gene>
<name>A0AA38LK93_TAXCH</name>
<sequence>DVWDRKTRIGRKASRQSGSNWDIWAAGTRGTRNARIGRKKEKFTQVFDWDKSTRRKRRARKGEV</sequence>
<keyword evidence="2" id="KW-1185">Reference proteome</keyword>
<comment type="caution">
    <text evidence="1">The sequence shown here is derived from an EMBL/GenBank/DDBJ whole genome shotgun (WGS) entry which is preliminary data.</text>
</comment>
<protein>
    <submittedName>
        <fullName evidence="1">Uncharacterized protein</fullName>
    </submittedName>
</protein>
<accession>A0AA38LK93</accession>